<evidence type="ECO:0000313" key="1">
    <source>
        <dbReference type="EMBL" id="KAJ6258642.1"/>
    </source>
</evidence>
<evidence type="ECO:0000313" key="2">
    <source>
        <dbReference type="Proteomes" id="UP001221413"/>
    </source>
</evidence>
<sequence length="62" mass="6840">MPHRWPQIQPSDSSDKALGMQMTYWRFAGPANPCGMSTPAASTQLGYRGRYLYTTTAAIDEG</sequence>
<dbReference type="Proteomes" id="UP001221413">
    <property type="component" value="Unassembled WGS sequence"/>
</dbReference>
<accession>A0AAD6IYA3</accession>
<organism evidence="1 2">
    <name type="scientific">Drechslerella dactyloides</name>
    <name type="common">Nematode-trapping fungus</name>
    <name type="synonym">Arthrobotrys dactyloides</name>
    <dbReference type="NCBI Taxonomy" id="74499"/>
    <lineage>
        <taxon>Eukaryota</taxon>
        <taxon>Fungi</taxon>
        <taxon>Dikarya</taxon>
        <taxon>Ascomycota</taxon>
        <taxon>Pezizomycotina</taxon>
        <taxon>Orbiliomycetes</taxon>
        <taxon>Orbiliales</taxon>
        <taxon>Orbiliaceae</taxon>
        <taxon>Drechslerella</taxon>
    </lineage>
</organism>
<keyword evidence="2" id="KW-1185">Reference proteome</keyword>
<dbReference type="EMBL" id="JAQGDS010000008">
    <property type="protein sequence ID" value="KAJ6258642.1"/>
    <property type="molecule type" value="Genomic_DNA"/>
</dbReference>
<name>A0AAD6IYA3_DREDA</name>
<dbReference type="AlphaFoldDB" id="A0AAD6IYA3"/>
<comment type="caution">
    <text evidence="1">The sequence shown here is derived from an EMBL/GenBank/DDBJ whole genome shotgun (WGS) entry which is preliminary data.</text>
</comment>
<protein>
    <submittedName>
        <fullName evidence="1">Uncharacterized protein</fullName>
    </submittedName>
</protein>
<proteinExistence type="predicted"/>
<reference evidence="1" key="1">
    <citation type="submission" date="2023-01" db="EMBL/GenBank/DDBJ databases">
        <title>The chitinases involved in constricting ring structure development in the nematode-trapping fungus Drechslerella dactyloides.</title>
        <authorList>
            <person name="Wang R."/>
            <person name="Zhang L."/>
            <person name="Tang P."/>
            <person name="Li S."/>
            <person name="Liang L."/>
        </authorList>
    </citation>
    <scope>NUCLEOTIDE SEQUENCE</scope>
    <source>
        <strain evidence="1">YMF1.00031</strain>
    </source>
</reference>
<gene>
    <name evidence="1" type="ORF">Dda_6690</name>
</gene>